<evidence type="ECO:0000256" key="3">
    <source>
        <dbReference type="PROSITE-ProRule" id="PRU00023"/>
    </source>
</evidence>
<keyword evidence="2 3" id="KW-0040">ANK repeat</keyword>
<evidence type="ECO:0000256" key="1">
    <source>
        <dbReference type="ARBA" id="ARBA00022737"/>
    </source>
</evidence>
<organism evidence="6 7">
    <name type="scientific">Diaporthe vaccinii</name>
    <dbReference type="NCBI Taxonomy" id="105482"/>
    <lineage>
        <taxon>Eukaryota</taxon>
        <taxon>Fungi</taxon>
        <taxon>Dikarya</taxon>
        <taxon>Ascomycota</taxon>
        <taxon>Pezizomycotina</taxon>
        <taxon>Sordariomycetes</taxon>
        <taxon>Sordariomycetidae</taxon>
        <taxon>Diaporthales</taxon>
        <taxon>Diaporthaceae</taxon>
        <taxon>Diaporthe</taxon>
        <taxon>Diaporthe eres species complex</taxon>
    </lineage>
</organism>
<dbReference type="Gene3D" id="1.25.40.20">
    <property type="entry name" value="Ankyrin repeat-containing domain"/>
    <property type="match status" value="3"/>
</dbReference>
<evidence type="ECO:0000313" key="7">
    <source>
        <dbReference type="Proteomes" id="UP001600888"/>
    </source>
</evidence>
<comment type="caution">
    <text evidence="6">The sequence shown here is derived from an EMBL/GenBank/DDBJ whole genome shotgun (WGS) entry which is preliminary data.</text>
</comment>
<dbReference type="InterPro" id="IPR036770">
    <property type="entry name" value="Ankyrin_rpt-contain_sf"/>
</dbReference>
<dbReference type="PANTHER" id="PTHR24198:SF165">
    <property type="entry name" value="ANKYRIN REPEAT-CONTAINING PROTEIN-RELATED"/>
    <property type="match status" value="1"/>
</dbReference>
<evidence type="ECO:0000256" key="2">
    <source>
        <dbReference type="ARBA" id="ARBA00023043"/>
    </source>
</evidence>
<protein>
    <recommendedName>
        <fullName evidence="5">Clr5 domain-containing protein</fullName>
    </recommendedName>
</protein>
<evidence type="ECO:0000313" key="6">
    <source>
        <dbReference type="EMBL" id="KAL2279933.1"/>
    </source>
</evidence>
<feature type="repeat" description="ANK" evidence="3">
    <location>
        <begin position="895"/>
        <end position="923"/>
    </location>
</feature>
<evidence type="ECO:0000256" key="4">
    <source>
        <dbReference type="SAM" id="MobiDB-lite"/>
    </source>
</evidence>
<feature type="region of interest" description="Disordered" evidence="4">
    <location>
        <begin position="1075"/>
        <end position="1218"/>
    </location>
</feature>
<proteinExistence type="predicted"/>
<reference evidence="6 7" key="1">
    <citation type="submission" date="2024-03" db="EMBL/GenBank/DDBJ databases">
        <title>A high-quality draft genome sequence of Diaporthe vaccinii, a causative agent of upright dieback and viscid rot disease in cranberry plants.</title>
        <authorList>
            <person name="Sarrasin M."/>
            <person name="Lang B.F."/>
            <person name="Burger G."/>
        </authorList>
    </citation>
    <scope>NUCLEOTIDE SEQUENCE [LARGE SCALE GENOMIC DNA]</scope>
    <source>
        <strain evidence="6 7">IS7</strain>
    </source>
</reference>
<feature type="repeat" description="ANK" evidence="3">
    <location>
        <begin position="711"/>
        <end position="743"/>
    </location>
</feature>
<keyword evidence="1" id="KW-0677">Repeat</keyword>
<feature type="domain" description="Clr5" evidence="5">
    <location>
        <begin position="16"/>
        <end position="52"/>
    </location>
</feature>
<dbReference type="InterPro" id="IPR002110">
    <property type="entry name" value="Ankyrin_rpt"/>
</dbReference>
<dbReference type="PROSITE" id="PS50297">
    <property type="entry name" value="ANK_REP_REGION"/>
    <property type="match status" value="2"/>
</dbReference>
<dbReference type="InterPro" id="IPR025676">
    <property type="entry name" value="Clr5_dom"/>
</dbReference>
<name>A0ABR4EBX0_9PEZI</name>
<accession>A0ABR4EBX0</accession>
<dbReference type="EMBL" id="JBAWTH010000071">
    <property type="protein sequence ID" value="KAL2279933.1"/>
    <property type="molecule type" value="Genomic_DNA"/>
</dbReference>
<feature type="compositionally biased region" description="Basic and acidic residues" evidence="4">
    <location>
        <begin position="1075"/>
        <end position="1093"/>
    </location>
</feature>
<keyword evidence="7" id="KW-1185">Reference proteome</keyword>
<dbReference type="PROSITE" id="PS50088">
    <property type="entry name" value="ANK_REPEAT"/>
    <property type="match status" value="3"/>
</dbReference>
<dbReference type="SMART" id="SM00248">
    <property type="entry name" value="ANK"/>
    <property type="match status" value="11"/>
</dbReference>
<feature type="repeat" description="ANK" evidence="3">
    <location>
        <begin position="972"/>
        <end position="1004"/>
    </location>
</feature>
<dbReference type="Pfam" id="PF14420">
    <property type="entry name" value="Clr5"/>
    <property type="match status" value="1"/>
</dbReference>
<dbReference type="PANTHER" id="PTHR24198">
    <property type="entry name" value="ANKYRIN REPEAT AND PROTEIN KINASE DOMAIN-CONTAINING PROTEIN"/>
    <property type="match status" value="1"/>
</dbReference>
<feature type="compositionally biased region" description="Basic and acidic residues" evidence="4">
    <location>
        <begin position="1175"/>
        <end position="1186"/>
    </location>
</feature>
<dbReference type="Proteomes" id="UP001600888">
    <property type="component" value="Unassembled WGS sequence"/>
</dbReference>
<evidence type="ECO:0000259" key="5">
    <source>
        <dbReference type="Pfam" id="PF14420"/>
    </source>
</evidence>
<gene>
    <name evidence="6" type="ORF">FJTKL_13079</name>
</gene>
<sequence>MTSALQRLQANEDDTIWRQNASLIRRLYQEERKTLKEVKAIMENEKAFPVTPLSIWEVKLRRLGMQKKLKARDWSLVYQHVRPRLQSVGKKKLRVPTAILINDTKKPWDDVWKEIRRNCVLSHGPQQGPFPPLPHGIVVRTPSPELIETTLRQHTSQSPHSLILQLFQTTLVSLQPLLELESQSNTEPSNPLTYPDYVFKLCLQGIPFTRLLEKMSDAVQEDLPSSLTIARLGKSQDDQIISAFRPWDDPTAAGHVTSWRFQLAGIVAQILPGFEPTSPAGQELRLNFDSHHYLSMVIYLLSNDIVPMYSNPMDSLWQEVTMAEILQMTFTFVPRRLLLALLHSHLPSIKAAWEKLLLGAGQLKNKEAFKLLISVGIDNDWLDKHDKGHEYLFSAAQMNCSEILRDLIARGCRTHSYPRWCTTESIIVEALENCNLDCARLLIQHCDINHEFQDVDDHHESTHFAKFIMAFDDTRPDHLDCLDLFLDQGANVDYDIHPHYTMNRNMWFWDKACECELGEDWPFSILDYVSYCHRQLFPKLSMYSGTPLRFSRASLLWHLDQGIDTLQEYLKSDLDSDKPWGGVGGNDTNKAKVRERKNHCLEVLLAEQFLLSISCPEENVWWSRVNGLSKLEIDLTWLSKTKELASYMLYATACLVTSDAGHDKESGLRLLRWLMDQGFQVKEHALWTASLDHRSAIFECLASFCNDLEKEGGKALAWAVFNNNFDTTKRLLDKGVDPNRPENNVFERAACASTLTMMKYLVQRGAKARTCEQGDQPSRVLMEMFVFHTYAHIHDVFNKVQYIIEEHITIDEPSCPSAHLLEICLSCDDRIIEQGRMAFEFLFRKGARLEPGSPLAVWIHTGGGHQLVQEMLDAGADPNAHSFDTNSEFIYFVGRSRTPLQAAAGIGDYTLVCMLMEVDADVNRPALGDNGMTALQAICAWDPIRREERQKKEKIIALLLDNGAEVNATNAHGHTALFYAAQLGDLSSAFSLLKHGADVNVAGREFSIWAGTALDTAARNGRLDMVEFLLNANALSSSACSDGKDYDRAIQLAREWGHFVVSELICKHSADRKKGWTAPREQEVETRNAREHTPQALSLRSRLGTASGRGTERRLTPSETHQISGLSYALDEGMTESNTAASEAQGRGMSGVEATDLSRTRVIEEIEDEPPVAETLREKSTGEKSDGTVSGDLDTRKASSGPRGWLYQSGEQSWVPDEQQNVDPLVSSRLSTDVFMGFSEFSSP</sequence>
<dbReference type="Pfam" id="PF12796">
    <property type="entry name" value="Ank_2"/>
    <property type="match status" value="1"/>
</dbReference>
<dbReference type="SUPFAM" id="SSF48403">
    <property type="entry name" value="Ankyrin repeat"/>
    <property type="match status" value="2"/>
</dbReference>